<comment type="caution">
    <text evidence="2">The sequence shown here is derived from an EMBL/GenBank/DDBJ whole genome shotgun (WGS) entry which is preliminary data.</text>
</comment>
<dbReference type="PANTHER" id="PTHR45856">
    <property type="entry name" value="ALPHA/BETA-HYDROLASES SUPERFAMILY PROTEIN"/>
    <property type="match status" value="1"/>
</dbReference>
<dbReference type="AlphaFoldDB" id="A0A9Q3YNH7"/>
<sequence>MATLSPIIASDIARAAYQARLKRKSISLDNNTKVHFTFDISNVITGKSGGFFYRPTSGFLIAGQGISEIYKRDIVFSFRGTKTLADGLTNATANSKGTQSGELVHNGFQGTFNSMIPDMKSFIKNSQSLGIANIHCVGHSLGGALATLAANWLKSSSEVNAKVHLYTFGAPRVGGKSFSRNATQRVDSIYRCVNSADPVPKVPVWPFYHAPFNGTEYVASKQQGLVISAHDMSRYASLTDFQSWEKIYTQKSANAFERVVLNYNNRLDAKPNDLWADKISAAILTLLADGGFAATVFALQSAGSAIATIYDAIARSMVKISELSSEFSERVKGLLGHMLVFAGKGANIAIKFTYSFIRWVFELVLSKLNQAVKAALKTTF</sequence>
<name>A0A9Q3YNH7_VIBPH</name>
<dbReference type="InterPro" id="IPR051218">
    <property type="entry name" value="Sec_MonoDiacylglyc_Lipase"/>
</dbReference>
<dbReference type="GO" id="GO:0006629">
    <property type="term" value="P:lipid metabolic process"/>
    <property type="evidence" value="ECO:0007669"/>
    <property type="project" value="InterPro"/>
</dbReference>
<protein>
    <submittedName>
        <fullName evidence="2">Lipase family protein</fullName>
    </submittedName>
</protein>
<dbReference type="SUPFAM" id="SSF53474">
    <property type="entry name" value="alpha/beta-Hydrolases"/>
    <property type="match status" value="1"/>
</dbReference>
<dbReference type="Pfam" id="PF01764">
    <property type="entry name" value="Lipase_3"/>
    <property type="match status" value="1"/>
</dbReference>
<dbReference type="Proteomes" id="UP000726777">
    <property type="component" value="Unassembled WGS sequence"/>
</dbReference>
<evidence type="ECO:0000313" key="2">
    <source>
        <dbReference type="EMBL" id="MCC3807285.1"/>
    </source>
</evidence>
<organism evidence="2 3">
    <name type="scientific">Vibrio parahaemolyticus</name>
    <dbReference type="NCBI Taxonomy" id="670"/>
    <lineage>
        <taxon>Bacteria</taxon>
        <taxon>Pseudomonadati</taxon>
        <taxon>Pseudomonadota</taxon>
        <taxon>Gammaproteobacteria</taxon>
        <taxon>Vibrionales</taxon>
        <taxon>Vibrionaceae</taxon>
        <taxon>Vibrio</taxon>
    </lineage>
</organism>
<dbReference type="RefSeq" id="WP_228070175.1">
    <property type="nucleotide sequence ID" value="NZ_CP064041.1"/>
</dbReference>
<gene>
    <name evidence="2" type="ORF">IB292_19915</name>
</gene>
<accession>A0A9Q3YNH7</accession>
<evidence type="ECO:0000259" key="1">
    <source>
        <dbReference type="Pfam" id="PF01764"/>
    </source>
</evidence>
<dbReference type="InterPro" id="IPR002921">
    <property type="entry name" value="Fungal_lipase-type"/>
</dbReference>
<evidence type="ECO:0000313" key="3">
    <source>
        <dbReference type="Proteomes" id="UP000726777"/>
    </source>
</evidence>
<dbReference type="CDD" id="cd00519">
    <property type="entry name" value="Lipase_3"/>
    <property type="match status" value="1"/>
</dbReference>
<dbReference type="InterPro" id="IPR029058">
    <property type="entry name" value="AB_hydrolase_fold"/>
</dbReference>
<dbReference type="EMBL" id="JACVHL010000024">
    <property type="protein sequence ID" value="MCC3807285.1"/>
    <property type="molecule type" value="Genomic_DNA"/>
</dbReference>
<dbReference type="PANTHER" id="PTHR45856:SF24">
    <property type="entry name" value="FUNGAL LIPASE-LIKE DOMAIN-CONTAINING PROTEIN"/>
    <property type="match status" value="1"/>
</dbReference>
<dbReference type="Gene3D" id="3.40.50.1820">
    <property type="entry name" value="alpha/beta hydrolase"/>
    <property type="match status" value="1"/>
</dbReference>
<reference evidence="2" key="1">
    <citation type="submission" date="2020-09" db="EMBL/GenBank/DDBJ databases">
        <title>Genome sequence of Vibrio parahaemolyticus isolates.</title>
        <authorList>
            <person name="Hammerl J.A."/>
            <person name="Strauch E."/>
        </authorList>
    </citation>
    <scope>NUCLEOTIDE SEQUENCE</scope>
    <source>
        <strain evidence="2">17-VB00146</strain>
    </source>
</reference>
<proteinExistence type="predicted"/>
<feature type="domain" description="Fungal lipase-type" evidence="1">
    <location>
        <begin position="75"/>
        <end position="205"/>
    </location>
</feature>